<name>A0A1G1UYF4_9BACT</name>
<dbReference type="Proteomes" id="UP000177967">
    <property type="component" value="Unassembled WGS sequence"/>
</dbReference>
<evidence type="ECO:0000313" key="2">
    <source>
        <dbReference type="EMBL" id="OGY08136.1"/>
    </source>
</evidence>
<reference evidence="2 3" key="1">
    <citation type="journal article" date="2016" name="Nat. Commun.">
        <title>Thousands of microbial genomes shed light on interconnected biogeochemical processes in an aquifer system.</title>
        <authorList>
            <person name="Anantharaman K."/>
            <person name="Brown C.T."/>
            <person name="Hug L.A."/>
            <person name="Sharon I."/>
            <person name="Castelle C.J."/>
            <person name="Probst A.J."/>
            <person name="Thomas B.C."/>
            <person name="Singh A."/>
            <person name="Wilkins M.J."/>
            <person name="Karaoz U."/>
            <person name="Brodie E.L."/>
            <person name="Williams K.H."/>
            <person name="Hubbard S.S."/>
            <person name="Banfield J.F."/>
        </authorList>
    </citation>
    <scope>NUCLEOTIDE SEQUENCE [LARGE SCALE GENOMIC DNA]</scope>
</reference>
<dbReference type="AlphaFoldDB" id="A0A1G1UYF4"/>
<dbReference type="EMBL" id="MHBW01000031">
    <property type="protein sequence ID" value="OGY08136.1"/>
    <property type="molecule type" value="Genomic_DNA"/>
</dbReference>
<dbReference type="Pfam" id="PF02541">
    <property type="entry name" value="Ppx-GppA"/>
    <property type="match status" value="1"/>
</dbReference>
<comment type="caution">
    <text evidence="2">The sequence shown here is derived from an EMBL/GenBank/DDBJ whole genome shotgun (WGS) entry which is preliminary data.</text>
</comment>
<sequence length="417" mass="46694">MNTILVDVGSSTIKVYKNTKQDVEILFQKSIPFKDGFDPEGGISSVAKKELFEIIDSVKDKNKNSKIKIFATGIFRKLVKSTKVTFIDEFFGRTGLYFNIIDQDIENFYLEMALVGKCPLNEPVLLVNIGGGSMELVVMYGREAIEMKNVDLGVGTVNTQFSKINEPIAGISLNEIIDYVSNRLPSLDNKVRYAFYTGGELNYMQITGYVLETNKLFSDDDHPSVISVDNFSKRNNDIFEKLTLSELESLMSENPKWMHGARGCSAIAQAVFQKYLIQSVIPSNSNLINGVARQEFRYVTISGSFRKHLDYILKIKEKIESEGSKVLSPRFTEPKNPGEKFVVFTGEEGLTPLELERHHLDSILKSDALIVCDPEGYVGASALIEIGFANSLSKRIIFVEKPEEFMLNTLPAEIGLV</sequence>
<dbReference type="InterPro" id="IPR003695">
    <property type="entry name" value="Ppx_GppA_N"/>
</dbReference>
<dbReference type="Gene3D" id="3.40.50.450">
    <property type="match status" value="1"/>
</dbReference>
<proteinExistence type="predicted"/>
<evidence type="ECO:0000259" key="1">
    <source>
        <dbReference type="Pfam" id="PF02541"/>
    </source>
</evidence>
<evidence type="ECO:0000313" key="3">
    <source>
        <dbReference type="Proteomes" id="UP000177967"/>
    </source>
</evidence>
<dbReference type="Gene3D" id="3.30.420.40">
    <property type="match status" value="1"/>
</dbReference>
<dbReference type="STRING" id="1797513.A2782_03940"/>
<organism evidence="2 3">
    <name type="scientific">Candidatus Blackburnbacteria bacterium RIFCSPHIGHO2_01_FULL_43_15b</name>
    <dbReference type="NCBI Taxonomy" id="1797513"/>
    <lineage>
        <taxon>Bacteria</taxon>
        <taxon>Candidatus Blackburniibacteriota</taxon>
    </lineage>
</organism>
<protein>
    <recommendedName>
        <fullName evidence="1">Ppx/GppA phosphatase N-terminal domain-containing protein</fullName>
    </recommendedName>
</protein>
<dbReference type="InterPro" id="IPR043129">
    <property type="entry name" value="ATPase_NBD"/>
</dbReference>
<gene>
    <name evidence="2" type="ORF">A2782_03940</name>
</gene>
<accession>A0A1G1UYF4</accession>
<dbReference type="SUPFAM" id="SSF53067">
    <property type="entry name" value="Actin-like ATPase domain"/>
    <property type="match status" value="1"/>
</dbReference>
<dbReference type="Gene3D" id="3.30.420.150">
    <property type="entry name" value="Exopolyphosphatase. Domain 2"/>
    <property type="match status" value="1"/>
</dbReference>
<feature type="domain" description="Ppx/GppA phosphatase N-terminal" evidence="1">
    <location>
        <begin position="33"/>
        <end position="291"/>
    </location>
</feature>